<dbReference type="Pfam" id="PF12840">
    <property type="entry name" value="HTH_20"/>
    <property type="match status" value="1"/>
</dbReference>
<dbReference type="RefSeq" id="WP_184366674.1">
    <property type="nucleotide sequence ID" value="NZ_BAAAKM010000122.1"/>
</dbReference>
<dbReference type="CDD" id="cd00090">
    <property type="entry name" value="HTH_ARSR"/>
    <property type="match status" value="1"/>
</dbReference>
<keyword evidence="3" id="KW-1185">Reference proteome</keyword>
<sequence length="229" mass="24627">MDDSSIDAARVLGDPLRRRLYEYVADSGGEVGRGAAAEALGIQRTLAAHHLDRLVEAGLLDVVRRKVSGRQGPGSGRPAKLYRRSEREVSLQLPPRDYELAARVLAQAVERHGAEESLHAAAREEGRRIGADAGAESVLELLRSRGYEPEPGPNESTDSDAGATGVRLRNCPFHRLAREFPPLACGLNLALIEGMLAAHAEGRGEEAPEARLCPESDGCCVLISKNNTH</sequence>
<protein>
    <submittedName>
        <fullName evidence="2">Putative ArsR family transcriptional regulator</fullName>
    </submittedName>
</protein>
<gene>
    <name evidence="2" type="ORF">HNR07_004606</name>
</gene>
<dbReference type="InterPro" id="IPR036388">
    <property type="entry name" value="WH-like_DNA-bd_sf"/>
</dbReference>
<dbReference type="InterPro" id="IPR011991">
    <property type="entry name" value="ArsR-like_HTH"/>
</dbReference>
<dbReference type="Gene3D" id="1.10.10.10">
    <property type="entry name" value="Winged helix-like DNA-binding domain superfamily/Winged helix DNA-binding domain"/>
    <property type="match status" value="1"/>
</dbReference>
<comment type="caution">
    <text evidence="2">The sequence shown here is derived from an EMBL/GenBank/DDBJ whole genome shotgun (WGS) entry which is preliminary data.</text>
</comment>
<accession>A0A840W8Y1</accession>
<dbReference type="Proteomes" id="UP000579647">
    <property type="component" value="Unassembled WGS sequence"/>
</dbReference>
<name>A0A840W8Y1_9ACTN</name>
<evidence type="ECO:0000256" key="1">
    <source>
        <dbReference type="SAM" id="MobiDB-lite"/>
    </source>
</evidence>
<dbReference type="InterPro" id="IPR036390">
    <property type="entry name" value="WH_DNA-bd_sf"/>
</dbReference>
<feature type="region of interest" description="Disordered" evidence="1">
    <location>
        <begin position="68"/>
        <end position="88"/>
    </location>
</feature>
<dbReference type="EMBL" id="JACHDO010000001">
    <property type="protein sequence ID" value="MBB5493469.1"/>
    <property type="molecule type" value="Genomic_DNA"/>
</dbReference>
<proteinExistence type="predicted"/>
<evidence type="ECO:0000313" key="3">
    <source>
        <dbReference type="Proteomes" id="UP000579647"/>
    </source>
</evidence>
<evidence type="ECO:0000313" key="2">
    <source>
        <dbReference type="EMBL" id="MBB5493469.1"/>
    </source>
</evidence>
<reference evidence="2 3" key="1">
    <citation type="submission" date="2020-08" db="EMBL/GenBank/DDBJ databases">
        <title>Sequencing the genomes of 1000 actinobacteria strains.</title>
        <authorList>
            <person name="Klenk H.-P."/>
        </authorList>
    </citation>
    <scope>NUCLEOTIDE SEQUENCE [LARGE SCALE GENOMIC DNA]</scope>
    <source>
        <strain evidence="2 3">DSM 44598</strain>
    </source>
</reference>
<dbReference type="SUPFAM" id="SSF46785">
    <property type="entry name" value="Winged helix' DNA-binding domain"/>
    <property type="match status" value="1"/>
</dbReference>
<dbReference type="AlphaFoldDB" id="A0A840W8Y1"/>
<organism evidence="2 3">
    <name type="scientific">Nocardiopsis metallicus</name>
    <dbReference type="NCBI Taxonomy" id="179819"/>
    <lineage>
        <taxon>Bacteria</taxon>
        <taxon>Bacillati</taxon>
        <taxon>Actinomycetota</taxon>
        <taxon>Actinomycetes</taxon>
        <taxon>Streptosporangiales</taxon>
        <taxon>Nocardiopsidaceae</taxon>
        <taxon>Nocardiopsis</taxon>
    </lineage>
</organism>